<accession>A0ABS0YR61</accession>
<name>A0ABS0YR61_9BACT</name>
<dbReference type="SUPFAM" id="SSF103007">
    <property type="entry name" value="Hypothetical protein TT1725"/>
    <property type="match status" value="1"/>
</dbReference>
<dbReference type="InterPro" id="IPR036746">
    <property type="entry name" value="TT1725-like_sf"/>
</dbReference>
<protein>
    <submittedName>
        <fullName evidence="1">DUF503 domain-containing protein</fullName>
    </submittedName>
</protein>
<dbReference type="EMBL" id="JAEMHK010000006">
    <property type="protein sequence ID" value="MBJ6800410.1"/>
    <property type="molecule type" value="Genomic_DNA"/>
</dbReference>
<dbReference type="PANTHER" id="PTHR36441">
    <property type="entry name" value="HYPOTHETICAL CYTOSOLIC PROTEIN"/>
    <property type="match status" value="1"/>
</dbReference>
<keyword evidence="2" id="KW-1185">Reference proteome</keyword>
<reference evidence="1 2" key="1">
    <citation type="submission" date="2020-12" db="EMBL/GenBank/DDBJ databases">
        <title>Geomonas sp. Red259, isolated from paddy soil.</title>
        <authorList>
            <person name="Xu Z."/>
            <person name="Zhang Z."/>
            <person name="Masuda Y."/>
            <person name="Itoh H."/>
            <person name="Senoo K."/>
        </authorList>
    </citation>
    <scope>NUCLEOTIDE SEQUENCE [LARGE SCALE GENOMIC DNA]</scope>
    <source>
        <strain evidence="1 2">Red259</strain>
    </source>
</reference>
<evidence type="ECO:0000313" key="1">
    <source>
        <dbReference type="EMBL" id="MBJ6800410.1"/>
    </source>
</evidence>
<dbReference type="InterPro" id="IPR007546">
    <property type="entry name" value="DUF503"/>
</dbReference>
<dbReference type="Gene3D" id="3.30.70.1120">
    <property type="entry name" value="TT1725-like"/>
    <property type="match status" value="1"/>
</dbReference>
<gene>
    <name evidence="1" type="ORF">JFN90_09715</name>
</gene>
<organism evidence="1 2">
    <name type="scientific">Geomonas propionica</name>
    <dbReference type="NCBI Taxonomy" id="2798582"/>
    <lineage>
        <taxon>Bacteria</taxon>
        <taxon>Pseudomonadati</taxon>
        <taxon>Thermodesulfobacteriota</taxon>
        <taxon>Desulfuromonadia</taxon>
        <taxon>Geobacterales</taxon>
        <taxon>Geobacteraceae</taxon>
        <taxon>Geomonas</taxon>
    </lineage>
</organism>
<evidence type="ECO:0000313" key="2">
    <source>
        <dbReference type="Proteomes" id="UP000641025"/>
    </source>
</evidence>
<dbReference type="PANTHER" id="PTHR36441:SF1">
    <property type="entry name" value="DUF503 DOMAIN-CONTAINING PROTEIN"/>
    <property type="match status" value="1"/>
</dbReference>
<sequence>MHVALLQMRLLLPSRTLKEKRAIVKSVLARARNRFNVACSESALNDQPADAELCFVTVSSSATRARQLLQELEYWLVSERPDVQIIDLQVEEL</sequence>
<proteinExistence type="predicted"/>
<dbReference type="RefSeq" id="WP_199394920.1">
    <property type="nucleotide sequence ID" value="NZ_JAEMHK010000006.1"/>
</dbReference>
<comment type="caution">
    <text evidence="1">The sequence shown here is derived from an EMBL/GenBank/DDBJ whole genome shotgun (WGS) entry which is preliminary data.</text>
</comment>
<dbReference type="Pfam" id="PF04456">
    <property type="entry name" value="DUF503"/>
    <property type="match status" value="1"/>
</dbReference>
<dbReference type="Proteomes" id="UP000641025">
    <property type="component" value="Unassembled WGS sequence"/>
</dbReference>